<evidence type="ECO:0000256" key="5">
    <source>
        <dbReference type="ARBA" id="ARBA00023004"/>
    </source>
</evidence>
<evidence type="ECO:0000313" key="9">
    <source>
        <dbReference type="Proteomes" id="UP000319769"/>
    </source>
</evidence>
<comment type="caution">
    <text evidence="8">The sequence shown here is derived from an EMBL/GenBank/DDBJ whole genome shotgun (WGS) entry which is preliminary data.</text>
</comment>
<dbReference type="SUPFAM" id="SSF54862">
    <property type="entry name" value="4Fe-4S ferredoxins"/>
    <property type="match status" value="1"/>
</dbReference>
<dbReference type="Proteomes" id="UP000319769">
    <property type="component" value="Unassembled WGS sequence"/>
</dbReference>
<dbReference type="GO" id="GO:0046872">
    <property type="term" value="F:metal ion binding"/>
    <property type="evidence" value="ECO:0007669"/>
    <property type="project" value="UniProtKB-KW"/>
</dbReference>
<keyword evidence="5" id="KW-0408">Iron</keyword>
<reference evidence="8" key="1">
    <citation type="submission" date="2019-09" db="EMBL/GenBank/DDBJ databases">
        <authorList>
            <person name="Teo W.F.A."/>
            <person name="Duangmal K."/>
        </authorList>
    </citation>
    <scope>NUCLEOTIDE SEQUENCE [LARGE SCALE GENOMIC DNA]</scope>
    <source>
        <strain evidence="8">K81G1</strain>
    </source>
</reference>
<keyword evidence="9" id="KW-1185">Reference proteome</keyword>
<gene>
    <name evidence="8" type="ORF">FPZ12_026680</name>
</gene>
<name>A0A5N0UZ10_9PSEU</name>
<organism evidence="8 9">
    <name type="scientific">Amycolatopsis acidicola</name>
    <dbReference type="NCBI Taxonomy" id="2596893"/>
    <lineage>
        <taxon>Bacteria</taxon>
        <taxon>Bacillati</taxon>
        <taxon>Actinomycetota</taxon>
        <taxon>Actinomycetes</taxon>
        <taxon>Pseudonocardiales</taxon>
        <taxon>Pseudonocardiaceae</taxon>
        <taxon>Amycolatopsis</taxon>
    </lineage>
</organism>
<proteinExistence type="predicted"/>
<dbReference type="OrthoDB" id="4741951at2"/>
<dbReference type="Gene3D" id="3.30.70.20">
    <property type="match status" value="1"/>
</dbReference>
<dbReference type="PANTHER" id="PTHR36923:SF3">
    <property type="entry name" value="FERREDOXIN"/>
    <property type="match status" value="1"/>
</dbReference>
<dbReference type="Pfam" id="PF13459">
    <property type="entry name" value="Fer4_15"/>
    <property type="match status" value="1"/>
</dbReference>
<evidence type="ECO:0000313" key="8">
    <source>
        <dbReference type="EMBL" id="KAA9156759.1"/>
    </source>
</evidence>
<evidence type="ECO:0000256" key="2">
    <source>
        <dbReference type="ARBA" id="ARBA00022448"/>
    </source>
</evidence>
<dbReference type="GO" id="GO:0051538">
    <property type="term" value="F:3 iron, 4 sulfur cluster binding"/>
    <property type="evidence" value="ECO:0007669"/>
    <property type="project" value="UniProtKB-KW"/>
</dbReference>
<keyword evidence="4" id="KW-0249">Electron transport</keyword>
<evidence type="ECO:0000256" key="4">
    <source>
        <dbReference type="ARBA" id="ARBA00022982"/>
    </source>
</evidence>
<evidence type="ECO:0000256" key="6">
    <source>
        <dbReference type="ARBA" id="ARBA00023014"/>
    </source>
</evidence>
<evidence type="ECO:0000256" key="1">
    <source>
        <dbReference type="ARBA" id="ARBA00001927"/>
    </source>
</evidence>
<dbReference type="AlphaFoldDB" id="A0A5N0UZ10"/>
<keyword evidence="2" id="KW-0813">Transport</keyword>
<accession>A0A5N0UZ10</accession>
<dbReference type="InterPro" id="IPR051269">
    <property type="entry name" value="Fe-S_cluster_ET"/>
</dbReference>
<protein>
    <submittedName>
        <fullName evidence="8">Ferredoxin</fullName>
    </submittedName>
</protein>
<comment type="cofactor">
    <cofactor evidence="1">
        <name>[3Fe-4S] cluster</name>
        <dbReference type="ChEBI" id="CHEBI:21137"/>
    </cofactor>
</comment>
<dbReference type="RefSeq" id="WP_144753730.1">
    <property type="nucleotide sequence ID" value="NZ_VMNW02000046.1"/>
</dbReference>
<dbReference type="EMBL" id="VMNW02000046">
    <property type="protein sequence ID" value="KAA9156759.1"/>
    <property type="molecule type" value="Genomic_DNA"/>
</dbReference>
<evidence type="ECO:0000256" key="3">
    <source>
        <dbReference type="ARBA" id="ARBA00022723"/>
    </source>
</evidence>
<sequence>MSKHLSIDETACAGHGICYGAAPEIMDCDDEGYPVLVTDPVPESLLDKADHLVRACPEQALELRD</sequence>
<keyword evidence="6" id="KW-0411">Iron-sulfur</keyword>
<evidence type="ECO:0000256" key="7">
    <source>
        <dbReference type="ARBA" id="ARBA00023291"/>
    </source>
</evidence>
<dbReference type="PANTHER" id="PTHR36923">
    <property type="entry name" value="FERREDOXIN"/>
    <property type="match status" value="1"/>
</dbReference>
<keyword evidence="3" id="KW-0479">Metal-binding</keyword>
<keyword evidence="7" id="KW-0003">3Fe-4S</keyword>